<evidence type="ECO:0008006" key="3">
    <source>
        <dbReference type="Google" id="ProtNLM"/>
    </source>
</evidence>
<dbReference type="RefSeq" id="WP_088917062.1">
    <property type="nucleotide sequence ID" value="NZ_CP018632.1"/>
</dbReference>
<dbReference type="OrthoDB" id="9788272at2"/>
<dbReference type="SUPFAM" id="SSF53448">
    <property type="entry name" value="Nucleotide-diphospho-sugar transferases"/>
    <property type="match status" value="1"/>
</dbReference>
<protein>
    <recommendedName>
        <fullName evidence="3">Capsular biosynthesis protein</fullName>
    </recommendedName>
</protein>
<dbReference type="KEGG" id="gai:IMCC3135_07725"/>
<reference evidence="1 2" key="1">
    <citation type="submission" date="2016-12" db="EMBL/GenBank/DDBJ databases">
        <authorList>
            <person name="Song W.-J."/>
            <person name="Kurnit D.M."/>
        </authorList>
    </citation>
    <scope>NUCLEOTIDE SEQUENCE [LARGE SCALE GENOMIC DNA]</scope>
    <source>
        <strain evidence="1 2">IMCC3135</strain>
    </source>
</reference>
<proteinExistence type="predicted"/>
<gene>
    <name evidence="1" type="ORF">IMCC3135_07725</name>
</gene>
<accession>A0A2Z2NSD7</accession>
<dbReference type="Proteomes" id="UP000250079">
    <property type="component" value="Chromosome"/>
</dbReference>
<evidence type="ECO:0000313" key="2">
    <source>
        <dbReference type="Proteomes" id="UP000250079"/>
    </source>
</evidence>
<name>A0A2Z2NSD7_9GAMM</name>
<dbReference type="InterPro" id="IPR029044">
    <property type="entry name" value="Nucleotide-diphossugar_trans"/>
</dbReference>
<dbReference type="Gene3D" id="3.90.550.10">
    <property type="entry name" value="Spore Coat Polysaccharide Biosynthesis Protein SpsA, Chain A"/>
    <property type="match status" value="1"/>
</dbReference>
<organism evidence="1 2">
    <name type="scientific">Granulosicoccus antarcticus IMCC3135</name>
    <dbReference type="NCBI Taxonomy" id="1192854"/>
    <lineage>
        <taxon>Bacteria</taxon>
        <taxon>Pseudomonadati</taxon>
        <taxon>Pseudomonadota</taxon>
        <taxon>Gammaproteobacteria</taxon>
        <taxon>Chromatiales</taxon>
        <taxon>Granulosicoccaceae</taxon>
        <taxon>Granulosicoccus</taxon>
    </lineage>
</organism>
<dbReference type="AlphaFoldDB" id="A0A2Z2NSD7"/>
<keyword evidence="2" id="KW-1185">Reference proteome</keyword>
<sequence>MIVIPMAGLSSRFKNEGFETQKYMLEARGQTLFDHSLMSFERYFGSERFLFITLEEHKSESFIRTRCHEMGITCYDVVQLTEQTLGQAHTVYLGIKAVSVCVDEPILVFNIDTFRPNFKMPKKFDVSAVDGYLETFIGSGKNWSNVLPRSTIDMTVKRTAEKQEISEYCCTGIYYFRSAELFTSSFERSATLDNNDCELYIAPLYNRLIEDGMDIRYTVILREEVIFCGVPEEYYQFAGGK</sequence>
<dbReference type="EMBL" id="CP018632">
    <property type="protein sequence ID" value="ASJ71650.1"/>
    <property type="molecule type" value="Genomic_DNA"/>
</dbReference>
<dbReference type="PIRSF" id="PIRSF028162">
    <property type="entry name" value="BcbE_prd"/>
    <property type="match status" value="1"/>
</dbReference>
<dbReference type="InterPro" id="IPR016873">
    <property type="entry name" value="Caps_polysacc_synth_BcbE_prd"/>
</dbReference>
<evidence type="ECO:0000313" key="1">
    <source>
        <dbReference type="EMBL" id="ASJ71650.1"/>
    </source>
</evidence>